<dbReference type="Proteomes" id="UP001548832">
    <property type="component" value="Unassembled WGS sequence"/>
</dbReference>
<dbReference type="PANTHER" id="PTHR46847">
    <property type="entry name" value="D-ALLOSE-BINDING PERIPLASMIC PROTEIN-RELATED"/>
    <property type="match status" value="1"/>
</dbReference>
<sequence length="377" mass="40511">MFQYLMSLRRILSPRVTSLALLAALSLTGSWGQAEAKTADGKYLIYYSMSYLGNTWQTEAMNAIIALSKMPGFADKVELRVQASGADAQRQIQQITSMISAGADGIIAYPISPTALNGVIKRACDRGIVVAVINGVTEPCAYTLKADGVKLGKIRTQFIIDALGGKGNIIEFLGVPGVSYNEDHHRGLVDALADHPEMKVTAQLVGMWSAQETRLKMREFLATHSWEDVNGIVAQLGCDTLTEMQVEDGWYPKNPIIPCSGEAENGARIQMLPKESGIEGALGARGLSVGSGLSGVPYALKIVKDVLDGKKHPRTITYDPVQVITANVKLCQTGSAQEFGQGCNTLPPALVPNDYVIDFWTPETAEIGIQQALTGNP</sequence>
<dbReference type="SUPFAM" id="SSF53822">
    <property type="entry name" value="Periplasmic binding protein-like I"/>
    <property type="match status" value="1"/>
</dbReference>
<evidence type="ECO:0000313" key="6">
    <source>
        <dbReference type="EMBL" id="MET2829212.1"/>
    </source>
</evidence>
<accession>A0ABV2DGN5</accession>
<feature type="signal peptide" evidence="4">
    <location>
        <begin position="1"/>
        <end position="36"/>
    </location>
</feature>
<comment type="subcellular location">
    <subcellularLocation>
        <location evidence="1">Cell envelope</location>
    </subcellularLocation>
</comment>
<dbReference type="RefSeq" id="WP_354461171.1">
    <property type="nucleotide sequence ID" value="NZ_JBEWSZ010000001.1"/>
</dbReference>
<name>A0ABV2DGN5_9HYPH</name>
<evidence type="ECO:0000313" key="7">
    <source>
        <dbReference type="Proteomes" id="UP001548832"/>
    </source>
</evidence>
<protein>
    <submittedName>
        <fullName evidence="6">Substrate-binding domain-containing protein</fullName>
    </submittedName>
</protein>
<keyword evidence="7" id="KW-1185">Reference proteome</keyword>
<dbReference type="PANTHER" id="PTHR46847:SF1">
    <property type="entry name" value="D-ALLOSE-BINDING PERIPLASMIC PROTEIN-RELATED"/>
    <property type="match status" value="1"/>
</dbReference>
<comment type="similarity">
    <text evidence="2">Belongs to the bacterial solute-binding protein 2 family.</text>
</comment>
<dbReference type="EMBL" id="JBEWSZ010000001">
    <property type="protein sequence ID" value="MET2829212.1"/>
    <property type="molecule type" value="Genomic_DNA"/>
</dbReference>
<evidence type="ECO:0000259" key="5">
    <source>
        <dbReference type="Pfam" id="PF13407"/>
    </source>
</evidence>
<evidence type="ECO:0000256" key="4">
    <source>
        <dbReference type="SAM" id="SignalP"/>
    </source>
</evidence>
<dbReference type="InterPro" id="IPR025997">
    <property type="entry name" value="SBP_2_dom"/>
</dbReference>
<reference evidence="6 7" key="1">
    <citation type="submission" date="2024-06" db="EMBL/GenBank/DDBJ databases">
        <authorList>
            <person name="Kim D.-U."/>
        </authorList>
    </citation>
    <scope>NUCLEOTIDE SEQUENCE [LARGE SCALE GENOMIC DNA]</scope>
    <source>
        <strain evidence="6 7">KACC15460</strain>
    </source>
</reference>
<proteinExistence type="inferred from homology"/>
<feature type="chain" id="PRO_5045728539" evidence="4">
    <location>
        <begin position="37"/>
        <end position="377"/>
    </location>
</feature>
<dbReference type="InterPro" id="IPR028082">
    <property type="entry name" value="Peripla_BP_I"/>
</dbReference>
<dbReference type="Pfam" id="PF13407">
    <property type="entry name" value="Peripla_BP_4"/>
    <property type="match status" value="1"/>
</dbReference>
<dbReference type="Gene3D" id="3.40.50.2300">
    <property type="match status" value="2"/>
</dbReference>
<evidence type="ECO:0000256" key="1">
    <source>
        <dbReference type="ARBA" id="ARBA00004196"/>
    </source>
</evidence>
<evidence type="ECO:0000256" key="2">
    <source>
        <dbReference type="ARBA" id="ARBA00007639"/>
    </source>
</evidence>
<organism evidence="6 7">
    <name type="scientific">Mesorhizobium shangrilense</name>
    <dbReference type="NCBI Taxonomy" id="460060"/>
    <lineage>
        <taxon>Bacteria</taxon>
        <taxon>Pseudomonadati</taxon>
        <taxon>Pseudomonadota</taxon>
        <taxon>Alphaproteobacteria</taxon>
        <taxon>Hyphomicrobiales</taxon>
        <taxon>Phyllobacteriaceae</taxon>
        <taxon>Mesorhizobium</taxon>
    </lineage>
</organism>
<evidence type="ECO:0000256" key="3">
    <source>
        <dbReference type="ARBA" id="ARBA00022729"/>
    </source>
</evidence>
<gene>
    <name evidence="6" type="ORF">ABVQ20_19705</name>
</gene>
<feature type="domain" description="Periplasmic binding protein" evidence="5">
    <location>
        <begin position="45"/>
        <end position="235"/>
    </location>
</feature>
<keyword evidence="3 4" id="KW-0732">Signal</keyword>
<comment type="caution">
    <text evidence="6">The sequence shown here is derived from an EMBL/GenBank/DDBJ whole genome shotgun (WGS) entry which is preliminary data.</text>
</comment>